<organism evidence="2 3">
    <name type="scientific">Hypothenemus hampei</name>
    <name type="common">Coffee berry borer</name>
    <dbReference type="NCBI Taxonomy" id="57062"/>
    <lineage>
        <taxon>Eukaryota</taxon>
        <taxon>Metazoa</taxon>
        <taxon>Ecdysozoa</taxon>
        <taxon>Arthropoda</taxon>
        <taxon>Hexapoda</taxon>
        <taxon>Insecta</taxon>
        <taxon>Pterygota</taxon>
        <taxon>Neoptera</taxon>
        <taxon>Endopterygota</taxon>
        <taxon>Coleoptera</taxon>
        <taxon>Polyphaga</taxon>
        <taxon>Cucujiformia</taxon>
        <taxon>Curculionidae</taxon>
        <taxon>Scolytinae</taxon>
        <taxon>Hypothenemus</taxon>
    </lineage>
</organism>
<proteinExistence type="predicted"/>
<name>A0ABD1E113_HYPHA</name>
<gene>
    <name evidence="2" type="ORF">ABEB36_015219</name>
</gene>
<sequence>MPGVCHTNAGLIEEYQKYPCLFAVKSREYKNKHARNKALKAIKTVVQEVKPDVTIAEIK</sequence>
<evidence type="ECO:0000313" key="3">
    <source>
        <dbReference type="Proteomes" id="UP001566132"/>
    </source>
</evidence>
<dbReference type="AlphaFoldDB" id="A0ABD1E113"/>
<comment type="caution">
    <text evidence="2">The sequence shown here is derived from an EMBL/GenBank/DDBJ whole genome shotgun (WGS) entry which is preliminary data.</text>
</comment>
<dbReference type="InterPro" id="IPR006578">
    <property type="entry name" value="MADF-dom"/>
</dbReference>
<feature type="domain" description="MADF" evidence="1">
    <location>
        <begin position="11"/>
        <end position="51"/>
    </location>
</feature>
<evidence type="ECO:0000313" key="2">
    <source>
        <dbReference type="EMBL" id="KAL1488265.1"/>
    </source>
</evidence>
<protein>
    <recommendedName>
        <fullName evidence="1">MADF domain-containing protein</fullName>
    </recommendedName>
</protein>
<dbReference type="Pfam" id="PF10545">
    <property type="entry name" value="MADF_DNA_bdg"/>
    <property type="match status" value="1"/>
</dbReference>
<evidence type="ECO:0000259" key="1">
    <source>
        <dbReference type="Pfam" id="PF10545"/>
    </source>
</evidence>
<accession>A0ABD1E113</accession>
<dbReference type="EMBL" id="JBDJPC010000015">
    <property type="protein sequence ID" value="KAL1488265.1"/>
    <property type="molecule type" value="Genomic_DNA"/>
</dbReference>
<keyword evidence="3" id="KW-1185">Reference proteome</keyword>
<dbReference type="Proteomes" id="UP001566132">
    <property type="component" value="Unassembled WGS sequence"/>
</dbReference>
<reference evidence="2 3" key="1">
    <citation type="submission" date="2024-05" db="EMBL/GenBank/DDBJ databases">
        <title>Genetic variation in Jamaican populations of the coffee berry borer (Hypothenemus hampei).</title>
        <authorList>
            <person name="Errbii M."/>
            <person name="Myrie A."/>
        </authorList>
    </citation>
    <scope>NUCLEOTIDE SEQUENCE [LARGE SCALE GENOMIC DNA]</scope>
    <source>
        <strain evidence="2">JA-Hopewell-2020-01-JO</strain>
        <tissue evidence="2">Whole body</tissue>
    </source>
</reference>